<feature type="compositionally biased region" description="Low complexity" evidence="7">
    <location>
        <begin position="168"/>
        <end position="200"/>
    </location>
</feature>
<dbReference type="RefSeq" id="XP_029216262.1">
    <property type="nucleotide sequence ID" value="XM_029360286.1"/>
</dbReference>
<evidence type="ECO:0000259" key="8">
    <source>
        <dbReference type="PROSITE" id="PS00125"/>
    </source>
</evidence>
<organism evidence="9 10">
    <name type="scientific">Besnoitia besnoiti</name>
    <name type="common">Apicomplexan protozoan</name>
    <dbReference type="NCBI Taxonomy" id="94643"/>
    <lineage>
        <taxon>Eukaryota</taxon>
        <taxon>Sar</taxon>
        <taxon>Alveolata</taxon>
        <taxon>Apicomplexa</taxon>
        <taxon>Conoidasida</taxon>
        <taxon>Coccidia</taxon>
        <taxon>Eucoccidiorida</taxon>
        <taxon>Eimeriorina</taxon>
        <taxon>Sarcocystidae</taxon>
        <taxon>Besnoitia</taxon>
    </lineage>
</organism>
<dbReference type="PRINTS" id="PR00114">
    <property type="entry name" value="STPHPHTASE"/>
</dbReference>
<dbReference type="EMBL" id="NWUJ01000011">
    <property type="protein sequence ID" value="PFH32253.1"/>
    <property type="molecule type" value="Genomic_DNA"/>
</dbReference>
<keyword evidence="2 6" id="KW-0378">Hydrolase</keyword>
<dbReference type="InterPro" id="IPR047129">
    <property type="entry name" value="PPA2-like"/>
</dbReference>
<dbReference type="FunFam" id="3.60.21.10:FF:000005">
    <property type="entry name" value="Serine/threonine-protein phosphatase"/>
    <property type="match status" value="1"/>
</dbReference>
<evidence type="ECO:0000313" key="10">
    <source>
        <dbReference type="Proteomes" id="UP000224006"/>
    </source>
</evidence>
<dbReference type="SMART" id="SM00156">
    <property type="entry name" value="PP2Ac"/>
    <property type="match status" value="1"/>
</dbReference>
<dbReference type="GO" id="GO:0046872">
    <property type="term" value="F:metal ion binding"/>
    <property type="evidence" value="ECO:0007669"/>
    <property type="project" value="UniProtKB-KW"/>
</dbReference>
<dbReference type="Pfam" id="PF00149">
    <property type="entry name" value="Metallophos"/>
    <property type="match status" value="1"/>
</dbReference>
<dbReference type="VEuPathDB" id="ToxoDB:BESB_015710"/>
<evidence type="ECO:0000256" key="5">
    <source>
        <dbReference type="ARBA" id="ARBA00038328"/>
    </source>
</evidence>
<proteinExistence type="inferred from homology"/>
<dbReference type="CDD" id="cd07415">
    <property type="entry name" value="MPP_PP2A_PP4_PP6"/>
    <property type="match status" value="1"/>
</dbReference>
<dbReference type="STRING" id="94643.A0A2A9M996"/>
<evidence type="ECO:0000256" key="3">
    <source>
        <dbReference type="ARBA" id="ARBA00022912"/>
    </source>
</evidence>
<gene>
    <name evidence="9" type="ORF">BESB_015710</name>
</gene>
<feature type="compositionally biased region" description="Basic and acidic residues" evidence="7">
    <location>
        <begin position="241"/>
        <end position="254"/>
    </location>
</feature>
<dbReference type="InterPro" id="IPR006186">
    <property type="entry name" value="Ser/Thr-sp_prot-phosphatase"/>
</dbReference>
<comment type="caution">
    <text evidence="9">The sequence shown here is derived from an EMBL/GenBank/DDBJ whole genome shotgun (WGS) entry which is preliminary data.</text>
</comment>
<dbReference type="EC" id="3.1.3.16" evidence="6"/>
<dbReference type="PANTHER" id="PTHR45619">
    <property type="entry name" value="SERINE/THREONINE-PROTEIN PHOSPHATASE PP2A-RELATED"/>
    <property type="match status" value="1"/>
</dbReference>
<evidence type="ECO:0000256" key="1">
    <source>
        <dbReference type="ARBA" id="ARBA00022723"/>
    </source>
</evidence>
<dbReference type="Proteomes" id="UP000224006">
    <property type="component" value="Chromosome X"/>
</dbReference>
<name>A0A2A9M996_BESBE</name>
<feature type="compositionally biased region" description="Basic and acidic residues" evidence="7">
    <location>
        <begin position="206"/>
        <end position="221"/>
    </location>
</feature>
<dbReference type="SUPFAM" id="SSF56300">
    <property type="entry name" value="Metallo-dependent phosphatases"/>
    <property type="match status" value="1"/>
</dbReference>
<dbReference type="InterPro" id="IPR004843">
    <property type="entry name" value="Calcineurin-like_PHP"/>
</dbReference>
<reference evidence="9 10" key="1">
    <citation type="submission" date="2017-09" db="EMBL/GenBank/DDBJ databases">
        <title>Genome sequencing of Besnoitia besnoiti strain Bb-Ger1.</title>
        <authorList>
            <person name="Schares G."/>
            <person name="Venepally P."/>
            <person name="Lorenzi H.A."/>
        </authorList>
    </citation>
    <scope>NUCLEOTIDE SEQUENCE [LARGE SCALE GENOMIC DNA]</scope>
    <source>
        <strain evidence="9 10">Bb-Ger1</strain>
    </source>
</reference>
<dbReference type="InterPro" id="IPR029052">
    <property type="entry name" value="Metallo-depent_PP-like"/>
</dbReference>
<evidence type="ECO:0000256" key="7">
    <source>
        <dbReference type="SAM" id="MobiDB-lite"/>
    </source>
</evidence>
<protein>
    <recommendedName>
        <fullName evidence="6">Serine/threonine-protein phosphatase</fullName>
        <ecNumber evidence="6">3.1.3.16</ecNumber>
    </recommendedName>
</protein>
<sequence>MCKSDSPSRPCSTEGCLESVASTRPISAAAEAAEAEISRESDAMEALGAAIGPVAAAKAQSAASAGECGVASQTEEDLRRRASRGGQAESEDGGGRGDTGAPCASRAAQEAPEQRVGRCGTRDEGEGAHQGLLGGDSRSEVDGGKSGSAEDGDAHAAEACGSEHRPAPESGEPSAGEAAAAEEAPGAAACCASANESEAGTSRRRLSAEEGGQKGHCEVHAESGSSSTASSPSTAPSSPHDFARASHEDKHQSAREASSAGEEGSRSSALEAPCCPSTGAAQEDRAPMDSPGPSARPEAAVGGLGGSLEGALFAAASPETSAALLPPCEPSNDEGDEGDSDEGEEAETIVGERESCLGVGKSSSAGLDCAERGAPLPGGGGGGTADSQRQALPTAAPCPAPSLPPAGADERVSSGVTKVRTKIRKNEAGDLDAWIEGFHENPPEILSEADLWRVCQRIKQLLVEENNVQPVPAPCIVCGDIHGQFFDLLKLFEVGGKVGEQKYVFLGDYVDRGYNSVETFEYLMLLKLKYPESITLLRGNHESRQITTVYGFYDECVRKYGNANPWKFCTEVFDYLALAAVIDESVFCVHGGLSPDLKLLDQLRLIYRVQEIPHEGTFGDIVWSDPDEVEGWAENPRGAGWLFGDKVVRRFNHVNGLELIARAHQLAMEGFRYIFSDSSVVTVWSAPNYCYRCGNVAAVMKLDANLNRKMLIFKQTDDPQVATRARAIAPYFL</sequence>
<feature type="compositionally biased region" description="Low complexity" evidence="7">
    <location>
        <begin position="225"/>
        <end position="239"/>
    </location>
</feature>
<keyword evidence="1" id="KW-0479">Metal-binding</keyword>
<evidence type="ECO:0000256" key="6">
    <source>
        <dbReference type="RuleBase" id="RU004273"/>
    </source>
</evidence>
<dbReference type="KEGG" id="bbes:BESB_015710"/>
<feature type="compositionally biased region" description="Basic and acidic residues" evidence="7">
    <location>
        <begin position="112"/>
        <end position="127"/>
    </location>
</feature>
<keyword evidence="3" id="KW-0904">Protein phosphatase</keyword>
<evidence type="ECO:0000256" key="2">
    <source>
        <dbReference type="ARBA" id="ARBA00022801"/>
    </source>
</evidence>
<dbReference type="Gene3D" id="3.60.21.10">
    <property type="match status" value="1"/>
</dbReference>
<keyword evidence="10" id="KW-1185">Reference proteome</keyword>
<evidence type="ECO:0000256" key="4">
    <source>
        <dbReference type="ARBA" id="ARBA00023211"/>
    </source>
</evidence>
<dbReference type="PROSITE" id="PS00125">
    <property type="entry name" value="SER_THR_PHOSPHATASE"/>
    <property type="match status" value="1"/>
</dbReference>
<feature type="compositionally biased region" description="Acidic residues" evidence="7">
    <location>
        <begin position="331"/>
        <end position="347"/>
    </location>
</feature>
<comment type="catalytic activity">
    <reaction evidence="6">
        <text>O-phospho-L-threonyl-[protein] + H2O = L-threonyl-[protein] + phosphate</text>
        <dbReference type="Rhea" id="RHEA:47004"/>
        <dbReference type="Rhea" id="RHEA-COMP:11060"/>
        <dbReference type="Rhea" id="RHEA-COMP:11605"/>
        <dbReference type="ChEBI" id="CHEBI:15377"/>
        <dbReference type="ChEBI" id="CHEBI:30013"/>
        <dbReference type="ChEBI" id="CHEBI:43474"/>
        <dbReference type="ChEBI" id="CHEBI:61977"/>
        <dbReference type="EC" id="3.1.3.16"/>
    </reaction>
</comment>
<comment type="similarity">
    <text evidence="5">Belongs to the PPP phosphatase family. PP-4 (PP-X) subfamily.</text>
</comment>
<accession>A0A2A9M996</accession>
<keyword evidence="4" id="KW-0464">Manganese</keyword>
<dbReference type="OrthoDB" id="1930084at2759"/>
<dbReference type="GO" id="GO:0004722">
    <property type="term" value="F:protein serine/threonine phosphatase activity"/>
    <property type="evidence" value="ECO:0007669"/>
    <property type="project" value="UniProtKB-EC"/>
</dbReference>
<dbReference type="GeneID" id="40306632"/>
<feature type="region of interest" description="Disordered" evidence="7">
    <location>
        <begin position="54"/>
        <end position="415"/>
    </location>
</feature>
<feature type="compositionally biased region" description="Low complexity" evidence="7">
    <location>
        <begin position="255"/>
        <end position="272"/>
    </location>
</feature>
<dbReference type="AlphaFoldDB" id="A0A2A9M996"/>
<evidence type="ECO:0000313" key="9">
    <source>
        <dbReference type="EMBL" id="PFH32253.1"/>
    </source>
</evidence>
<feature type="compositionally biased region" description="Low complexity" evidence="7">
    <location>
        <begin position="54"/>
        <end position="65"/>
    </location>
</feature>
<feature type="domain" description="Serine/threonine specific protein phosphatases" evidence="8">
    <location>
        <begin position="537"/>
        <end position="542"/>
    </location>
</feature>
<feature type="compositionally biased region" description="Basic and acidic residues" evidence="7">
    <location>
        <begin position="152"/>
        <end position="167"/>
    </location>
</feature>